<name>A0A327RAV9_9FLAO</name>
<keyword evidence="3" id="KW-0804">Transcription</keyword>
<evidence type="ECO:0000256" key="3">
    <source>
        <dbReference type="ARBA" id="ARBA00023163"/>
    </source>
</evidence>
<dbReference type="AlphaFoldDB" id="A0A327RAV9"/>
<proteinExistence type="predicted"/>
<keyword evidence="1" id="KW-0805">Transcription regulation</keyword>
<evidence type="ECO:0000256" key="2">
    <source>
        <dbReference type="ARBA" id="ARBA00023125"/>
    </source>
</evidence>
<gene>
    <name evidence="5" type="ORF">LV92_01849</name>
</gene>
<organism evidence="5 6">
    <name type="scientific">Arenibacter echinorum</name>
    <dbReference type="NCBI Taxonomy" id="440515"/>
    <lineage>
        <taxon>Bacteria</taxon>
        <taxon>Pseudomonadati</taxon>
        <taxon>Bacteroidota</taxon>
        <taxon>Flavobacteriia</taxon>
        <taxon>Flavobacteriales</taxon>
        <taxon>Flavobacteriaceae</taxon>
        <taxon>Arenibacter</taxon>
    </lineage>
</organism>
<dbReference type="Pfam" id="PF00027">
    <property type="entry name" value="cNMP_binding"/>
    <property type="match status" value="1"/>
</dbReference>
<evidence type="ECO:0000313" key="6">
    <source>
        <dbReference type="Proteomes" id="UP000249696"/>
    </source>
</evidence>
<feature type="domain" description="Cyclic nucleotide-binding" evidence="4">
    <location>
        <begin position="20"/>
        <end position="101"/>
    </location>
</feature>
<dbReference type="EMBL" id="QLLN01000003">
    <property type="protein sequence ID" value="RAJ12613.1"/>
    <property type="molecule type" value="Genomic_DNA"/>
</dbReference>
<reference evidence="5 6" key="1">
    <citation type="submission" date="2018-06" db="EMBL/GenBank/DDBJ databases">
        <title>Genomic Encyclopedia of Archaeal and Bacterial Type Strains, Phase II (KMG-II): from individual species to whole genera.</title>
        <authorList>
            <person name="Goeker M."/>
        </authorList>
    </citation>
    <scope>NUCLEOTIDE SEQUENCE [LARGE SCALE GENOMIC DNA]</scope>
    <source>
        <strain evidence="5 6">DSM 23522</strain>
    </source>
</reference>
<keyword evidence="6" id="KW-1185">Reference proteome</keyword>
<dbReference type="InterPro" id="IPR036390">
    <property type="entry name" value="WH_DNA-bd_sf"/>
</dbReference>
<dbReference type="Pfam" id="PF13545">
    <property type="entry name" value="HTH_Crp_2"/>
    <property type="match status" value="1"/>
</dbReference>
<protein>
    <submittedName>
        <fullName evidence="5">CRP/FNR family transcriptional regulator</fullName>
    </submittedName>
</protein>
<comment type="caution">
    <text evidence="5">The sequence shown here is derived from an EMBL/GenBank/DDBJ whole genome shotgun (WGS) entry which is preliminary data.</text>
</comment>
<dbReference type="GO" id="GO:0006355">
    <property type="term" value="P:regulation of DNA-templated transcription"/>
    <property type="evidence" value="ECO:0007669"/>
    <property type="project" value="InterPro"/>
</dbReference>
<evidence type="ECO:0000259" key="4">
    <source>
        <dbReference type="PROSITE" id="PS50042"/>
    </source>
</evidence>
<dbReference type="Gene3D" id="1.10.10.10">
    <property type="entry name" value="Winged helix-like DNA-binding domain superfamily/Winged helix DNA-binding domain"/>
    <property type="match status" value="1"/>
</dbReference>
<keyword evidence="2" id="KW-0238">DNA-binding</keyword>
<dbReference type="RefSeq" id="WP_111623341.1">
    <property type="nucleotide sequence ID" value="NZ_QLLN01000003.1"/>
</dbReference>
<dbReference type="PROSITE" id="PS50042">
    <property type="entry name" value="CNMP_BINDING_3"/>
    <property type="match status" value="1"/>
</dbReference>
<dbReference type="InterPro" id="IPR036388">
    <property type="entry name" value="WH-like_DNA-bd_sf"/>
</dbReference>
<dbReference type="SUPFAM" id="SSF51206">
    <property type="entry name" value="cAMP-binding domain-like"/>
    <property type="match status" value="1"/>
</dbReference>
<evidence type="ECO:0000313" key="5">
    <source>
        <dbReference type="EMBL" id="RAJ12613.1"/>
    </source>
</evidence>
<dbReference type="Gene3D" id="2.60.120.10">
    <property type="entry name" value="Jelly Rolls"/>
    <property type="match status" value="1"/>
</dbReference>
<accession>A0A327RAV9</accession>
<dbReference type="InterPro" id="IPR000595">
    <property type="entry name" value="cNMP-bd_dom"/>
</dbReference>
<evidence type="ECO:0000256" key="1">
    <source>
        <dbReference type="ARBA" id="ARBA00023015"/>
    </source>
</evidence>
<dbReference type="GO" id="GO:0003677">
    <property type="term" value="F:DNA binding"/>
    <property type="evidence" value="ECO:0007669"/>
    <property type="project" value="UniProtKB-KW"/>
</dbReference>
<dbReference type="CDD" id="cd00038">
    <property type="entry name" value="CAP_ED"/>
    <property type="match status" value="1"/>
</dbReference>
<dbReference type="InterPro" id="IPR014710">
    <property type="entry name" value="RmlC-like_jellyroll"/>
</dbReference>
<sequence length="248" mass="28688">MNQGLLQYGCYFETLRENILFADLPNDSLKTLLEISKNQIWPKKTCILDSDHTLHRFYIVISGKIKEYQYEINQNKELIQNILIKNDFFNICTLLKGHASRLFYEVLSSSELIYISMEDMRLWMDENPKIIGPIVNYLVKKTEKLEDRVFDLCSMDTSSRLAKLLIENFNIKTNKIELINGLSNSILAGLIGTTRAVLNRHLQDFKAIGILNIEGGNIEMINLPLLFHKLQVLSEKPPHEKEFLPNLS</sequence>
<dbReference type="Proteomes" id="UP000249696">
    <property type="component" value="Unassembled WGS sequence"/>
</dbReference>
<dbReference type="SUPFAM" id="SSF46785">
    <property type="entry name" value="Winged helix' DNA-binding domain"/>
    <property type="match status" value="1"/>
</dbReference>
<dbReference type="InterPro" id="IPR012318">
    <property type="entry name" value="HTH_CRP"/>
</dbReference>
<dbReference type="InterPro" id="IPR018490">
    <property type="entry name" value="cNMP-bd_dom_sf"/>
</dbReference>
<dbReference type="OrthoDB" id="1426605at2"/>